<dbReference type="SUPFAM" id="SSF52833">
    <property type="entry name" value="Thioredoxin-like"/>
    <property type="match status" value="1"/>
</dbReference>
<sequence length="94" mass="11096">MSLYDMKIHYIDGRQAAQAPFQGFDTESDSGKFMNNFLNEKYPDIYKDDGIKWNVTKFLIDQNGQVHRRFETTIEPFEIEPDIKSLLKTHHLNN</sequence>
<dbReference type="RefSeq" id="WP_210087665.1">
    <property type="nucleotide sequence ID" value="NZ_JAGGKG010000002.1"/>
</dbReference>
<evidence type="ECO:0000256" key="3">
    <source>
        <dbReference type="ARBA" id="ARBA00022559"/>
    </source>
</evidence>
<gene>
    <name evidence="5" type="ORF">J2Z32_000598</name>
</gene>
<evidence type="ECO:0000256" key="1">
    <source>
        <dbReference type="ARBA" id="ARBA00006926"/>
    </source>
</evidence>
<dbReference type="Proteomes" id="UP001519272">
    <property type="component" value="Unassembled WGS sequence"/>
</dbReference>
<keyword evidence="3 5" id="KW-0575">Peroxidase</keyword>
<dbReference type="PANTHER" id="PTHR11592">
    <property type="entry name" value="GLUTATHIONE PEROXIDASE"/>
    <property type="match status" value="1"/>
</dbReference>
<evidence type="ECO:0000313" key="5">
    <source>
        <dbReference type="EMBL" id="MBP1903981.1"/>
    </source>
</evidence>
<evidence type="ECO:0000313" key="6">
    <source>
        <dbReference type="Proteomes" id="UP001519272"/>
    </source>
</evidence>
<comment type="caution">
    <text evidence="5">The sequence shown here is derived from an EMBL/GenBank/DDBJ whole genome shotgun (WGS) entry which is preliminary data.</text>
</comment>
<dbReference type="InterPro" id="IPR036249">
    <property type="entry name" value="Thioredoxin-like_sf"/>
</dbReference>
<keyword evidence="6" id="KW-1185">Reference proteome</keyword>
<name>A0ABS4FN27_9BACL</name>
<dbReference type="PANTHER" id="PTHR11592:SF78">
    <property type="entry name" value="GLUTATHIONE PEROXIDASE"/>
    <property type="match status" value="1"/>
</dbReference>
<organism evidence="5 6">
    <name type="scientific">Paenibacillus turicensis</name>
    <dbReference type="NCBI Taxonomy" id="160487"/>
    <lineage>
        <taxon>Bacteria</taxon>
        <taxon>Bacillati</taxon>
        <taxon>Bacillota</taxon>
        <taxon>Bacilli</taxon>
        <taxon>Bacillales</taxon>
        <taxon>Paenibacillaceae</taxon>
        <taxon>Paenibacillus</taxon>
    </lineage>
</organism>
<evidence type="ECO:0000256" key="4">
    <source>
        <dbReference type="ARBA" id="ARBA00023002"/>
    </source>
</evidence>
<dbReference type="GO" id="GO:0004601">
    <property type="term" value="F:peroxidase activity"/>
    <property type="evidence" value="ECO:0007669"/>
    <property type="project" value="UniProtKB-KW"/>
</dbReference>
<evidence type="ECO:0000256" key="2">
    <source>
        <dbReference type="ARBA" id="ARBA00020077"/>
    </source>
</evidence>
<dbReference type="Gene3D" id="3.40.30.10">
    <property type="entry name" value="Glutaredoxin"/>
    <property type="match status" value="1"/>
</dbReference>
<proteinExistence type="inferred from homology"/>
<dbReference type="InterPro" id="IPR000889">
    <property type="entry name" value="Glutathione_peroxidase"/>
</dbReference>
<dbReference type="PROSITE" id="PS51355">
    <property type="entry name" value="GLUTATHIONE_PEROXID_3"/>
    <property type="match status" value="1"/>
</dbReference>
<comment type="similarity">
    <text evidence="1">Belongs to the glutathione peroxidase family.</text>
</comment>
<reference evidence="5 6" key="1">
    <citation type="submission" date="2021-03" db="EMBL/GenBank/DDBJ databases">
        <title>Genomic Encyclopedia of Type Strains, Phase IV (KMG-IV): sequencing the most valuable type-strain genomes for metagenomic binning, comparative biology and taxonomic classification.</title>
        <authorList>
            <person name="Goeker M."/>
        </authorList>
    </citation>
    <scope>NUCLEOTIDE SEQUENCE [LARGE SCALE GENOMIC DNA]</scope>
    <source>
        <strain evidence="5 6">DSM 14349</strain>
    </source>
</reference>
<dbReference type="EMBL" id="JAGGKG010000002">
    <property type="protein sequence ID" value="MBP1903981.1"/>
    <property type="molecule type" value="Genomic_DNA"/>
</dbReference>
<keyword evidence="4" id="KW-0560">Oxidoreductase</keyword>
<accession>A0ABS4FN27</accession>
<protein>
    <recommendedName>
        <fullName evidence="2">Glutathione peroxidase homolog BsaA</fullName>
    </recommendedName>
</protein>